<evidence type="ECO:0000256" key="4">
    <source>
        <dbReference type="ARBA" id="ARBA00022989"/>
    </source>
</evidence>
<protein>
    <submittedName>
        <fullName evidence="9">RDD family protein</fullName>
    </submittedName>
</protein>
<dbReference type="RefSeq" id="WP_231329202.1">
    <property type="nucleotide sequence ID" value="NZ_CP059572.1"/>
</dbReference>
<dbReference type="InterPro" id="IPR051791">
    <property type="entry name" value="Pra-immunoreactive"/>
</dbReference>
<gene>
    <name evidence="9" type="ORF">AGRA3207_004671</name>
</gene>
<feature type="transmembrane region" description="Helical" evidence="7">
    <location>
        <begin position="140"/>
        <end position="160"/>
    </location>
</feature>
<evidence type="ECO:0000256" key="2">
    <source>
        <dbReference type="ARBA" id="ARBA00022475"/>
    </source>
</evidence>
<feature type="transmembrane region" description="Helical" evidence="7">
    <location>
        <begin position="228"/>
        <end position="245"/>
    </location>
</feature>
<feature type="region of interest" description="Disordered" evidence="6">
    <location>
        <begin position="66"/>
        <end position="85"/>
    </location>
</feature>
<name>A0ABX8QXD6_9ACTN</name>
<feature type="region of interest" description="Disordered" evidence="6">
    <location>
        <begin position="1"/>
        <end position="61"/>
    </location>
</feature>
<feature type="compositionally biased region" description="Low complexity" evidence="6">
    <location>
        <begin position="29"/>
        <end position="61"/>
    </location>
</feature>
<reference evidence="9" key="1">
    <citation type="submission" date="2020-07" db="EMBL/GenBank/DDBJ databases">
        <authorList>
            <person name="Tarantini F.S."/>
            <person name="Hong K.W."/>
            <person name="Chan K.G."/>
        </authorList>
    </citation>
    <scope>NUCLEOTIDE SEQUENCE</scope>
    <source>
        <strain evidence="9">32-07</strain>
    </source>
</reference>
<evidence type="ECO:0000256" key="1">
    <source>
        <dbReference type="ARBA" id="ARBA00004651"/>
    </source>
</evidence>
<feature type="transmembrane region" description="Helical" evidence="7">
    <location>
        <begin position="205"/>
        <end position="222"/>
    </location>
</feature>
<comment type="subcellular location">
    <subcellularLocation>
        <location evidence="1">Cell membrane</location>
        <topology evidence="1">Multi-pass membrane protein</topology>
    </subcellularLocation>
</comment>
<accession>A0ABX8QXD6</accession>
<sequence length="277" mass="31322">MSDSHDRGRPYQPPQGQGSYGPPPPYQNPPQRQQPQEQRQQARQQQWQQQPQQQQWQQDQWQQQSYEQQSYQRHEPSYDEYGDSGNAADLPLAPIHRRAGARIIDNALVAVFGFALVLPVTVGAFGLGKAGSKAEDEGGIWNWPIIFTLFFVLSVLPFIYEAVQLSMWGRTLGKRVLGLGVVQVRPAGAAVTTTQAVWRAAVTHVAYQIGVFFFLVLAVMVWSYAAYGMLLVWAGGLMAYLWAIWDQPLHQALHDRFSGTIVIDERVDDSEYNEYAE</sequence>
<dbReference type="PANTHER" id="PTHR36115">
    <property type="entry name" value="PROLINE-RICH ANTIGEN HOMOLOG-RELATED"/>
    <property type="match status" value="1"/>
</dbReference>
<evidence type="ECO:0000259" key="8">
    <source>
        <dbReference type="Pfam" id="PF06271"/>
    </source>
</evidence>
<evidence type="ECO:0000256" key="7">
    <source>
        <dbReference type="SAM" id="Phobius"/>
    </source>
</evidence>
<keyword evidence="4 7" id="KW-1133">Transmembrane helix</keyword>
<keyword evidence="2" id="KW-1003">Cell membrane</keyword>
<evidence type="ECO:0000256" key="6">
    <source>
        <dbReference type="SAM" id="MobiDB-lite"/>
    </source>
</evidence>
<dbReference type="Proteomes" id="UP001049518">
    <property type="component" value="Chromosome"/>
</dbReference>
<feature type="transmembrane region" description="Helical" evidence="7">
    <location>
        <begin position="107"/>
        <end position="128"/>
    </location>
</feature>
<evidence type="ECO:0000313" key="9">
    <source>
        <dbReference type="EMBL" id="QXJ23504.1"/>
    </source>
</evidence>
<dbReference type="InterPro" id="IPR010432">
    <property type="entry name" value="RDD"/>
</dbReference>
<keyword evidence="3 7" id="KW-0812">Transmembrane</keyword>
<keyword evidence="5 7" id="KW-0472">Membrane</keyword>
<evidence type="ECO:0000256" key="5">
    <source>
        <dbReference type="ARBA" id="ARBA00023136"/>
    </source>
</evidence>
<proteinExistence type="predicted"/>
<feature type="domain" description="RDD" evidence="8">
    <location>
        <begin position="93"/>
        <end position="259"/>
    </location>
</feature>
<evidence type="ECO:0000313" key="10">
    <source>
        <dbReference type="Proteomes" id="UP001049518"/>
    </source>
</evidence>
<organism evidence="9 10">
    <name type="scientific">Actinomadura graeca</name>
    <dbReference type="NCBI Taxonomy" id="2750812"/>
    <lineage>
        <taxon>Bacteria</taxon>
        <taxon>Bacillati</taxon>
        <taxon>Actinomycetota</taxon>
        <taxon>Actinomycetes</taxon>
        <taxon>Streptosporangiales</taxon>
        <taxon>Thermomonosporaceae</taxon>
        <taxon>Actinomadura</taxon>
    </lineage>
</organism>
<evidence type="ECO:0000256" key="3">
    <source>
        <dbReference type="ARBA" id="ARBA00022692"/>
    </source>
</evidence>
<dbReference type="EMBL" id="CP059572">
    <property type="protein sequence ID" value="QXJ23504.1"/>
    <property type="molecule type" value="Genomic_DNA"/>
</dbReference>
<keyword evidence="10" id="KW-1185">Reference proteome</keyword>
<dbReference type="Pfam" id="PF06271">
    <property type="entry name" value="RDD"/>
    <property type="match status" value="1"/>
</dbReference>